<evidence type="ECO:0000313" key="3">
    <source>
        <dbReference type="Proteomes" id="UP000013167"/>
    </source>
</evidence>
<feature type="domain" description="BetI-type transcriptional repressor C-terminal" evidence="1">
    <location>
        <begin position="81"/>
        <end position="193"/>
    </location>
</feature>
<proteinExistence type="predicted"/>
<dbReference type="EMBL" id="CAIZ01000047">
    <property type="protein sequence ID" value="CCH69277.1"/>
    <property type="molecule type" value="Genomic_DNA"/>
</dbReference>
<dbReference type="SUPFAM" id="SSF46689">
    <property type="entry name" value="Homeodomain-like"/>
    <property type="match status" value="1"/>
</dbReference>
<dbReference type="Gene3D" id="1.10.357.10">
    <property type="entry name" value="Tetracycline Repressor, domain 2"/>
    <property type="match status" value="1"/>
</dbReference>
<accession>N0DYD6</accession>
<dbReference type="InterPro" id="IPR039538">
    <property type="entry name" value="BetI_C"/>
</dbReference>
<dbReference type="InterPro" id="IPR036271">
    <property type="entry name" value="Tet_transcr_reg_TetR-rel_C_sf"/>
</dbReference>
<dbReference type="STRING" id="1193181.BN10_1400005"/>
<dbReference type="HOGENOM" id="CLU_069356_15_10_11"/>
<keyword evidence="3" id="KW-1185">Reference proteome</keyword>
<gene>
    <name evidence="2" type="ORF">BN10_1400005</name>
</gene>
<dbReference type="SUPFAM" id="SSF48498">
    <property type="entry name" value="Tetracyclin repressor-like, C-terminal domain"/>
    <property type="match status" value="1"/>
</dbReference>
<organism evidence="2 3">
    <name type="scientific">Phycicoccus elongatus Lp2</name>
    <dbReference type="NCBI Taxonomy" id="1193181"/>
    <lineage>
        <taxon>Bacteria</taxon>
        <taxon>Bacillati</taxon>
        <taxon>Actinomycetota</taxon>
        <taxon>Actinomycetes</taxon>
        <taxon>Micrococcales</taxon>
        <taxon>Intrasporangiaceae</taxon>
        <taxon>Phycicoccus</taxon>
    </lineage>
</organism>
<dbReference type="eggNOG" id="COG1309">
    <property type="taxonomic scope" value="Bacteria"/>
</dbReference>
<protein>
    <submittedName>
        <fullName evidence="2">Putative Transcriptional regulator, TetR family</fullName>
    </submittedName>
</protein>
<name>N0DYD6_9MICO</name>
<comment type="caution">
    <text evidence="2">The sequence shown here is derived from an EMBL/GenBank/DDBJ whole genome shotgun (WGS) entry which is preliminary data.</text>
</comment>
<dbReference type="InterPro" id="IPR009057">
    <property type="entry name" value="Homeodomain-like_sf"/>
</dbReference>
<sequence length="197" mass="20386">MTTVELTDRQRELAEVALGIVAAEGMAAVTFRSVAAASGWSLGAVQKAFAAKDEMYAAMFATLRATEGVGPRNPPGQPTVQAWLTELVLTILPLDDRTRALTVQGAAFAERAAQDSAVGAAIATSDHETRGLLAALIAKGQADGEIPDSVNPATAAWGLLALAQGAASQLLYDRVDEQAVTALVRASVAALLHRPTP</sequence>
<dbReference type="AlphaFoldDB" id="N0DYD6"/>
<evidence type="ECO:0000313" key="2">
    <source>
        <dbReference type="EMBL" id="CCH69277.1"/>
    </source>
</evidence>
<dbReference type="Pfam" id="PF13977">
    <property type="entry name" value="TetR_C_6"/>
    <property type="match status" value="1"/>
</dbReference>
<reference evidence="2 3" key="1">
    <citation type="journal article" date="2013" name="ISME J.">
        <title>A metabolic model for members of the genus Tetrasphaera involved in enhanced biological phosphorus removal.</title>
        <authorList>
            <person name="Kristiansen R."/>
            <person name="Nguyen H.T.T."/>
            <person name="Saunders A.M."/>
            <person name="Nielsen J.L."/>
            <person name="Wimmer R."/>
            <person name="Le V.Q."/>
            <person name="McIlroy S.J."/>
            <person name="Petrovski S."/>
            <person name="Seviour R.J."/>
            <person name="Calteau A."/>
            <person name="Nielsen K.L."/>
            <person name="Nielsen P.H."/>
        </authorList>
    </citation>
    <scope>NUCLEOTIDE SEQUENCE [LARGE SCALE GENOMIC DNA]</scope>
    <source>
        <strain evidence="2 3">Lp2</strain>
    </source>
</reference>
<evidence type="ECO:0000259" key="1">
    <source>
        <dbReference type="Pfam" id="PF13977"/>
    </source>
</evidence>
<dbReference type="Proteomes" id="UP000013167">
    <property type="component" value="Unassembled WGS sequence"/>
</dbReference>